<dbReference type="Gene3D" id="3.40.50.300">
    <property type="entry name" value="P-loop containing nucleotide triphosphate hydrolases"/>
    <property type="match status" value="2"/>
</dbReference>
<dbReference type="GO" id="GO:0140359">
    <property type="term" value="F:ABC-type transporter activity"/>
    <property type="evidence" value="ECO:0007669"/>
    <property type="project" value="InterPro"/>
</dbReference>
<keyword evidence="9 10" id="KW-0472">Membrane</keyword>
<feature type="transmembrane region" description="Helical" evidence="10">
    <location>
        <begin position="132"/>
        <end position="152"/>
    </location>
</feature>
<dbReference type="InterPro" id="IPR050173">
    <property type="entry name" value="ABC_transporter_C-like"/>
</dbReference>
<dbReference type="CDD" id="cd18579">
    <property type="entry name" value="ABC_6TM_ABCC_D1"/>
    <property type="match status" value="1"/>
</dbReference>
<dbReference type="FunFam" id="1.20.1560.10:FF:000026">
    <property type="entry name" value="Multidrug resistance-associated protein lethal(2)03659"/>
    <property type="match status" value="1"/>
</dbReference>
<keyword evidence="14" id="KW-1185">Reference proteome</keyword>
<evidence type="ECO:0000259" key="11">
    <source>
        <dbReference type="PROSITE" id="PS50893"/>
    </source>
</evidence>
<evidence type="ECO:0000256" key="1">
    <source>
        <dbReference type="ARBA" id="ARBA00004141"/>
    </source>
</evidence>
<comment type="similarity">
    <text evidence="2">Belongs to the ABC transporter superfamily. ABCC family. Conjugate transporter (TC 3.A.1.208) subfamily.</text>
</comment>
<feature type="transmembrane region" description="Helical" evidence="10">
    <location>
        <begin position="814"/>
        <end position="840"/>
    </location>
</feature>
<dbReference type="SUPFAM" id="SSF52540">
    <property type="entry name" value="P-loop containing nucleoside triphosphate hydrolases"/>
    <property type="match status" value="2"/>
</dbReference>
<dbReference type="FunFam" id="3.40.50.300:FF:000163">
    <property type="entry name" value="Multidrug resistance-associated protein member 4"/>
    <property type="match status" value="1"/>
</dbReference>
<dbReference type="CDD" id="cd03244">
    <property type="entry name" value="ABCC_MRP_domain2"/>
    <property type="match status" value="1"/>
</dbReference>
<dbReference type="GO" id="GO:0016887">
    <property type="term" value="F:ATP hydrolysis activity"/>
    <property type="evidence" value="ECO:0007669"/>
    <property type="project" value="InterPro"/>
</dbReference>
<evidence type="ECO:0000256" key="4">
    <source>
        <dbReference type="ARBA" id="ARBA00022692"/>
    </source>
</evidence>
<evidence type="ECO:0000256" key="9">
    <source>
        <dbReference type="ARBA" id="ARBA00023136"/>
    </source>
</evidence>
<name>A0A6G0TSW9_APHGL</name>
<keyword evidence="5" id="KW-0677">Repeat</keyword>
<dbReference type="FunFam" id="1.20.1560.10:FF:000014">
    <property type="entry name" value="Multidrug resistance-associated protein member 4"/>
    <property type="match status" value="1"/>
</dbReference>
<comment type="subcellular location">
    <subcellularLocation>
        <location evidence="1">Membrane</location>
        <topology evidence="1">Multi-pass membrane protein</topology>
    </subcellularLocation>
</comment>
<dbReference type="InterPro" id="IPR011527">
    <property type="entry name" value="ABC1_TM_dom"/>
</dbReference>
<accession>A0A6G0TSW9</accession>
<evidence type="ECO:0000256" key="3">
    <source>
        <dbReference type="ARBA" id="ARBA00022448"/>
    </source>
</evidence>
<feature type="transmembrane region" description="Helical" evidence="10">
    <location>
        <begin position="234"/>
        <end position="252"/>
    </location>
</feature>
<dbReference type="SUPFAM" id="SSF90123">
    <property type="entry name" value="ABC transporter transmembrane region"/>
    <property type="match status" value="2"/>
</dbReference>
<dbReference type="PROSITE" id="PS50893">
    <property type="entry name" value="ABC_TRANSPORTER_2"/>
    <property type="match status" value="2"/>
</dbReference>
<feature type="domain" description="ABC transporter" evidence="11">
    <location>
        <begin position="436"/>
        <end position="666"/>
    </location>
</feature>
<evidence type="ECO:0008006" key="15">
    <source>
        <dbReference type="Google" id="ProtNLM"/>
    </source>
</evidence>
<evidence type="ECO:0000256" key="2">
    <source>
        <dbReference type="ARBA" id="ARBA00009726"/>
    </source>
</evidence>
<comment type="caution">
    <text evidence="13">The sequence shown here is derived from an EMBL/GenBank/DDBJ whole genome shotgun (WGS) entry which is preliminary data.</text>
</comment>
<gene>
    <name evidence="13" type="ORF">AGLY_005822</name>
</gene>
<dbReference type="InterPro" id="IPR017871">
    <property type="entry name" value="ABC_transporter-like_CS"/>
</dbReference>
<sequence length="1362" mass="153321">MDATNKEEKQHNPRSEANIFGIITFSWIFEIVKKGLKQNLNLNDLYKNLNEDSSELLGNKLQKLWNNDLINSEKKNQKPSFLNTLFKMFGSTFMLWGIYITIIEITLSLSISIIVGHIVAHFETNSADNSNGIYLLIGLVIVLVLRIINFCGHDMVTAHLGMKIRIATCNLIYKKALRLKVNGLDQTSNGQILNLISNDVNRFDTSIVCLPFLWIGPIEAAVVTYFMWQEVSVSSLLGIATLIMFIPLQLWLGSKISEIRLTTAKKTDERVNLMNEIILALQMIKMYTWEPFFDSIAKYSRKKEIKAIKKSSYINRILSAFFYFNTRLALFITLFTYILLGNYITASKVFIITSYYDILKRGLIVTIPVAISSGAELLVTVKRIEDFLLKEEKNKQANNFMKATAGTNNKTINEKKSSNSKINDEYDSEQLSRSGVTFINVSAKWTASQENNTLENIHLIIKPNRLVAIVGRVGAGKSSLLQAILQELPLIKGSISLRGVVSYASQEPWLFAGSVKQNILFGSPMDKKRYDKVIEVCALKLDLEQFPHGDRTIVGEKGISLSGGQKSRINLARAIYKQADIYLLDDPLSAVDTEVGKHLFEKCINGNVKQKDMHTHNPSNTIFNKCRAYCHNGKRNYKKKLNHSTDKGSYKQLRESGSYFTKNIEYSSETSILSNVIDKTSADIVVKYSMNEDSQQQNLNPVNTSIKQIKTINKEHTSEPVEIVETHSTENVALGVFFKYIFSGGNSFKVLALISFCILTQVLSSGADYWITDWIHLEENVFQTINSSKSIISSTTVLSDELLTSFSASRKSCIIIFVVLTFSIIITAVVQSTLFVSVCTEASISLHNRMLISITRATMDFLSKTPTGRILNRFSKDLGLVDEMLPSILVRFLQIGMNSIGIVTVIGIVNPYLILPSIVLVIFFFKIKKYFMKTIQNITRLEGVARSPIYTHVTSSLQGLATIRAFNMEETLIQEFTIHQDLHSSAWYLFVALNRAFGFWLNMGGMIYTSVVIFSLLLLNDAANGRYVGLTITQVIVLSGMFQWVMRVATDLENQMTSVERVLEYSDVPQESAFETNPDKLPPIDWPNHGQIIFKRFYLRYACDATLVLNNLNINIEGAEKIGIVGRTGAGKSSLISALFRLAFNEGQVFIDDIEIHELGLHDLRSKISIIPQEPLLFSGTIRNNLDPFNEYPDHILWKSLDEVELKNVVEDLSDGLNSKISEGGSNFSVGQRQLVCLARAIIRNNKILVLDEATANVDVQTDSLIQNTIRNKFRECTVLTIAHRLNTVIDSDKILVLNAGTVVEFDHPYILLKNKDGYFHKLVEQTGQSTAQSLKTLAYESYSKGEMPNGQRLSSINEDED</sequence>
<feature type="transmembrane region" description="Helical" evidence="10">
    <location>
        <begin position="997"/>
        <end position="1020"/>
    </location>
</feature>
<dbReference type="OrthoDB" id="6500128at2759"/>
<evidence type="ECO:0000256" key="7">
    <source>
        <dbReference type="ARBA" id="ARBA00022840"/>
    </source>
</evidence>
<evidence type="ECO:0000313" key="14">
    <source>
        <dbReference type="Proteomes" id="UP000475862"/>
    </source>
</evidence>
<protein>
    <recommendedName>
        <fullName evidence="15">Multidrug resistance-associated protein lethal(2)03659</fullName>
    </recommendedName>
</protein>
<dbReference type="Gene3D" id="1.20.1560.10">
    <property type="entry name" value="ABC transporter type 1, transmembrane domain"/>
    <property type="match status" value="2"/>
</dbReference>
<dbReference type="Proteomes" id="UP000475862">
    <property type="component" value="Unassembled WGS sequence"/>
</dbReference>
<dbReference type="EMBL" id="VYZN01000017">
    <property type="protein sequence ID" value="KAE9537850.1"/>
    <property type="molecule type" value="Genomic_DNA"/>
</dbReference>
<reference evidence="13 14" key="1">
    <citation type="submission" date="2019-08" db="EMBL/GenBank/DDBJ databases">
        <title>The genome of the soybean aphid Biotype 1, its phylome, world population structure and adaptation to the North American continent.</title>
        <authorList>
            <person name="Giordano R."/>
            <person name="Donthu R.K."/>
            <person name="Hernandez A.G."/>
            <person name="Wright C.L."/>
            <person name="Zimin A.V."/>
        </authorList>
    </citation>
    <scope>NUCLEOTIDE SEQUENCE [LARGE SCALE GENOMIC DNA]</scope>
    <source>
        <tissue evidence="13">Whole aphids</tissue>
    </source>
</reference>
<evidence type="ECO:0000256" key="8">
    <source>
        <dbReference type="ARBA" id="ARBA00022989"/>
    </source>
</evidence>
<dbReference type="GO" id="GO:0016020">
    <property type="term" value="C:membrane"/>
    <property type="evidence" value="ECO:0007669"/>
    <property type="project" value="UniProtKB-SubCell"/>
</dbReference>
<dbReference type="Pfam" id="PF00664">
    <property type="entry name" value="ABC_membrane"/>
    <property type="match status" value="2"/>
</dbReference>
<keyword evidence="8 10" id="KW-1133">Transmembrane helix</keyword>
<feature type="transmembrane region" description="Helical" evidence="10">
    <location>
        <begin position="207"/>
        <end position="228"/>
    </location>
</feature>
<dbReference type="Pfam" id="PF00005">
    <property type="entry name" value="ABC_tran"/>
    <property type="match status" value="2"/>
</dbReference>
<dbReference type="CDD" id="cd03250">
    <property type="entry name" value="ABCC_MRP_domain1"/>
    <property type="match status" value="1"/>
</dbReference>
<dbReference type="InterPro" id="IPR036640">
    <property type="entry name" value="ABC1_TM_sf"/>
</dbReference>
<evidence type="ECO:0000313" key="13">
    <source>
        <dbReference type="EMBL" id="KAE9537850.1"/>
    </source>
</evidence>
<dbReference type="PANTHER" id="PTHR24223:SF456">
    <property type="entry name" value="MULTIDRUG RESISTANCE-ASSOCIATED PROTEIN LETHAL(2)03659"/>
    <property type="match status" value="1"/>
</dbReference>
<evidence type="ECO:0000256" key="10">
    <source>
        <dbReference type="SAM" id="Phobius"/>
    </source>
</evidence>
<feature type="transmembrane region" description="Helical" evidence="10">
    <location>
        <begin position="900"/>
        <end position="925"/>
    </location>
</feature>
<dbReference type="InterPro" id="IPR044746">
    <property type="entry name" value="ABCC_6TM_D1"/>
</dbReference>
<dbReference type="FunFam" id="3.40.50.300:FF:000973">
    <property type="entry name" value="Multidrug resistance-associated protein 4"/>
    <property type="match status" value="1"/>
</dbReference>
<keyword evidence="6" id="KW-0547">Nucleotide-binding</keyword>
<proteinExistence type="inferred from homology"/>
<organism evidence="13 14">
    <name type="scientific">Aphis glycines</name>
    <name type="common">Soybean aphid</name>
    <dbReference type="NCBI Taxonomy" id="307491"/>
    <lineage>
        <taxon>Eukaryota</taxon>
        <taxon>Metazoa</taxon>
        <taxon>Ecdysozoa</taxon>
        <taxon>Arthropoda</taxon>
        <taxon>Hexapoda</taxon>
        <taxon>Insecta</taxon>
        <taxon>Pterygota</taxon>
        <taxon>Neoptera</taxon>
        <taxon>Paraneoptera</taxon>
        <taxon>Hemiptera</taxon>
        <taxon>Sternorrhyncha</taxon>
        <taxon>Aphidomorpha</taxon>
        <taxon>Aphidoidea</taxon>
        <taxon>Aphididae</taxon>
        <taxon>Aphidini</taxon>
        <taxon>Aphis</taxon>
        <taxon>Aphis</taxon>
    </lineage>
</organism>
<keyword evidence="7" id="KW-0067">ATP-binding</keyword>
<dbReference type="PANTHER" id="PTHR24223">
    <property type="entry name" value="ATP-BINDING CASSETTE SUB-FAMILY C"/>
    <property type="match status" value="1"/>
</dbReference>
<dbReference type="PROSITE" id="PS00211">
    <property type="entry name" value="ABC_TRANSPORTER_1"/>
    <property type="match status" value="2"/>
</dbReference>
<dbReference type="InterPro" id="IPR003593">
    <property type="entry name" value="AAA+_ATPase"/>
</dbReference>
<feature type="transmembrane region" description="Helical" evidence="10">
    <location>
        <begin position="317"/>
        <end position="340"/>
    </location>
</feature>
<evidence type="ECO:0000256" key="6">
    <source>
        <dbReference type="ARBA" id="ARBA00022741"/>
    </source>
</evidence>
<evidence type="ECO:0000256" key="5">
    <source>
        <dbReference type="ARBA" id="ARBA00022737"/>
    </source>
</evidence>
<feature type="transmembrane region" description="Helical" evidence="10">
    <location>
        <begin position="1027"/>
        <end position="1046"/>
    </location>
</feature>
<feature type="domain" description="ABC transmembrane type-1" evidence="12">
    <location>
        <begin position="101"/>
        <end position="355"/>
    </location>
</feature>
<dbReference type="PROSITE" id="PS50929">
    <property type="entry name" value="ABC_TM1F"/>
    <property type="match status" value="2"/>
</dbReference>
<dbReference type="InterPro" id="IPR003439">
    <property type="entry name" value="ABC_transporter-like_ATP-bd"/>
</dbReference>
<feature type="domain" description="ABC transmembrane type-1" evidence="12">
    <location>
        <begin position="751"/>
        <end position="1054"/>
    </location>
</feature>
<feature type="domain" description="ABC transporter" evidence="11">
    <location>
        <begin position="1092"/>
        <end position="1325"/>
    </location>
</feature>
<dbReference type="SMART" id="SM00382">
    <property type="entry name" value="AAA"/>
    <property type="match status" value="2"/>
</dbReference>
<dbReference type="InterPro" id="IPR027417">
    <property type="entry name" value="P-loop_NTPase"/>
</dbReference>
<feature type="transmembrane region" description="Helical" evidence="10">
    <location>
        <begin position="93"/>
        <end position="120"/>
    </location>
</feature>
<keyword evidence="3" id="KW-0813">Transport</keyword>
<keyword evidence="4 10" id="KW-0812">Transmembrane</keyword>
<evidence type="ECO:0000259" key="12">
    <source>
        <dbReference type="PROSITE" id="PS50929"/>
    </source>
</evidence>
<dbReference type="GO" id="GO:0005524">
    <property type="term" value="F:ATP binding"/>
    <property type="evidence" value="ECO:0007669"/>
    <property type="project" value="UniProtKB-KW"/>
</dbReference>